<gene>
    <name evidence="1" type="ORF">SAMN05216236_13437</name>
</gene>
<dbReference type="Gene3D" id="3.40.50.720">
    <property type="entry name" value="NAD(P)-binding Rossmann-like Domain"/>
    <property type="match status" value="1"/>
</dbReference>
<dbReference type="eggNOG" id="COG0451">
    <property type="taxonomic scope" value="Bacteria"/>
</dbReference>
<dbReference type="OrthoDB" id="7170465at2"/>
<dbReference type="InterPro" id="IPR036291">
    <property type="entry name" value="NAD(P)-bd_dom_sf"/>
</dbReference>
<dbReference type="AlphaFoldDB" id="A0A1I7DU30"/>
<keyword evidence="2" id="KW-1185">Reference proteome</keyword>
<dbReference type="STRING" id="999627.SAMN05216236_13437"/>
<dbReference type="EMBL" id="FPAW01000034">
    <property type="protein sequence ID" value="SFU15116.1"/>
    <property type="molecule type" value="Genomic_DNA"/>
</dbReference>
<dbReference type="SUPFAM" id="SSF51735">
    <property type="entry name" value="NAD(P)-binding Rossmann-fold domains"/>
    <property type="match status" value="1"/>
</dbReference>
<accession>A0A1I7DU30</accession>
<evidence type="ECO:0000313" key="1">
    <source>
        <dbReference type="EMBL" id="SFU15116.1"/>
    </source>
</evidence>
<dbReference type="Proteomes" id="UP000182466">
    <property type="component" value="Unassembled WGS sequence"/>
</dbReference>
<dbReference type="RefSeq" id="WP_036049753.1">
    <property type="nucleotide sequence ID" value="NZ_FPAW01000034.1"/>
</dbReference>
<name>A0A1I7DU30_9RHOB</name>
<organism evidence="1 2">
    <name type="scientific">Sedimentitalea nanhaiensis</name>
    <dbReference type="NCBI Taxonomy" id="999627"/>
    <lineage>
        <taxon>Bacteria</taxon>
        <taxon>Pseudomonadati</taxon>
        <taxon>Pseudomonadota</taxon>
        <taxon>Alphaproteobacteria</taxon>
        <taxon>Rhodobacterales</taxon>
        <taxon>Paracoccaceae</taxon>
        <taxon>Sedimentitalea</taxon>
    </lineage>
</organism>
<sequence length="305" mass="33674">MTQRVLILGATGRFGRNAALQFRAAGWDVRCFDRSSDVLMQAARGIDVIVNAWNPAYPDWAAQVPGLHDMVIKAALAHDATVIVPGNVYVYGADTPVPWGPDAPHQAQNPLGRIRIAMEDAYRSAGVRTIILRAGDYLDTQASGNWFDKVLTKSLAKGVFTYPGRSDIPHAWAYLPDVARAAVDLAEMRARLPRFNDIAFAGYTLSGQDMAKALDRITPQQVRLKPMAWLPLHLTRPFWRMAGCLLEMRYLWNTPHWLDGSRFDRLLPGFQPTSLHTALASAIGQPSVEIQIDPDQTVAACSDGI</sequence>
<reference evidence="1 2" key="1">
    <citation type="submission" date="2016-10" db="EMBL/GenBank/DDBJ databases">
        <authorList>
            <person name="de Groot N.N."/>
        </authorList>
    </citation>
    <scope>NUCLEOTIDE SEQUENCE [LARGE SCALE GENOMIC DNA]</scope>
    <source>
        <strain evidence="1 2">CGMCC 1.10959</strain>
    </source>
</reference>
<proteinExistence type="predicted"/>
<protein>
    <submittedName>
        <fullName evidence="1">dTDP-4-dehydrorhamnose reductase</fullName>
    </submittedName>
</protein>
<evidence type="ECO:0000313" key="2">
    <source>
        <dbReference type="Proteomes" id="UP000182466"/>
    </source>
</evidence>